<feature type="binding site" evidence="2">
    <location>
        <position position="214"/>
    </location>
    <ligand>
        <name>Mg(2+)</name>
        <dbReference type="ChEBI" id="CHEBI:18420"/>
    </ligand>
</feature>
<dbReference type="GO" id="GO:0000287">
    <property type="term" value="F:magnesium ion binding"/>
    <property type="evidence" value="ECO:0007669"/>
    <property type="project" value="UniProtKB-UniRule"/>
</dbReference>
<accession>A0A1W1H4H9</accession>
<dbReference type="InterPro" id="IPR018520">
    <property type="entry name" value="UPP_synth-like_CS"/>
</dbReference>
<keyword evidence="2" id="KW-0479">Metal-binding</keyword>
<comment type="cofactor">
    <cofactor evidence="2">
        <name>Mg(2+)</name>
        <dbReference type="ChEBI" id="CHEBI:18420"/>
    </cofactor>
    <text evidence="2">Binds 2 magnesium ions per subunit.</text>
</comment>
<feature type="binding site" evidence="2">
    <location>
        <position position="78"/>
    </location>
    <ligand>
        <name>substrate</name>
    </ligand>
</feature>
<comment type="function">
    <text evidence="2">Catalyzes the condensation of isopentenyl diphosphate (IPP) with allylic pyrophosphates generating different type of terpenoids.</text>
</comment>
<dbReference type="NCBIfam" id="TIGR00055">
    <property type="entry name" value="uppS"/>
    <property type="match status" value="1"/>
</dbReference>
<dbReference type="RefSeq" id="WP_080797532.1">
    <property type="nucleotide sequence ID" value="NZ_LT828540.1"/>
</dbReference>
<evidence type="ECO:0000256" key="1">
    <source>
        <dbReference type="ARBA" id="ARBA00022679"/>
    </source>
</evidence>
<feature type="binding site" evidence="2">
    <location>
        <position position="40"/>
    </location>
    <ligand>
        <name>substrate</name>
    </ligand>
</feature>
<dbReference type="Proteomes" id="UP000191931">
    <property type="component" value="Unassembled WGS sequence"/>
</dbReference>
<feature type="binding site" evidence="2">
    <location>
        <position position="27"/>
    </location>
    <ligand>
        <name>Mg(2+)</name>
        <dbReference type="ChEBI" id="CHEBI:18420"/>
    </ligand>
</feature>
<evidence type="ECO:0000313" key="4">
    <source>
        <dbReference type="Proteomes" id="UP000191931"/>
    </source>
</evidence>
<dbReference type="CDD" id="cd00475">
    <property type="entry name" value="Cis_IPPS"/>
    <property type="match status" value="1"/>
</dbReference>
<comment type="subunit">
    <text evidence="2">Homodimer.</text>
</comment>
<reference evidence="3 4" key="1">
    <citation type="submission" date="2017-03" db="EMBL/GenBank/DDBJ databases">
        <authorList>
            <person name="Afonso C.L."/>
            <person name="Miller P.J."/>
            <person name="Scott M.A."/>
            <person name="Spackman E."/>
            <person name="Goraichik I."/>
            <person name="Dimitrov K.M."/>
            <person name="Suarez D.L."/>
            <person name="Swayne D.E."/>
        </authorList>
    </citation>
    <scope>NUCLEOTIDE SEQUENCE [LARGE SCALE GENOMIC DNA]</scope>
    <source>
        <strain evidence="3">PRJEB14757</strain>
    </source>
</reference>
<feature type="binding site" evidence="2">
    <location>
        <begin position="72"/>
        <end position="74"/>
    </location>
    <ligand>
        <name>substrate</name>
    </ligand>
</feature>
<feature type="active site" description="Proton acceptor" evidence="2">
    <location>
        <position position="75"/>
    </location>
</feature>
<dbReference type="InterPro" id="IPR001441">
    <property type="entry name" value="UPP_synth-like"/>
</dbReference>
<dbReference type="AlphaFoldDB" id="A0A1W1H4H9"/>
<dbReference type="PANTHER" id="PTHR10291:SF0">
    <property type="entry name" value="DEHYDRODOLICHYL DIPHOSPHATE SYNTHASE 2"/>
    <property type="match status" value="1"/>
</dbReference>
<protein>
    <recommendedName>
        <fullName evidence="2">Isoprenyl transferase</fullName>
        <ecNumber evidence="2">2.5.1.-</ecNumber>
    </recommendedName>
</protein>
<evidence type="ECO:0000256" key="2">
    <source>
        <dbReference type="HAMAP-Rule" id="MF_01139"/>
    </source>
</evidence>
<feature type="binding site" evidence="2">
    <location>
        <begin position="28"/>
        <end position="31"/>
    </location>
    <ligand>
        <name>substrate</name>
    </ligand>
</feature>
<keyword evidence="4" id="KW-1185">Reference proteome</keyword>
<dbReference type="GO" id="GO:0016094">
    <property type="term" value="P:polyprenol biosynthetic process"/>
    <property type="evidence" value="ECO:0007669"/>
    <property type="project" value="TreeGrafter"/>
</dbReference>
<feature type="binding site" evidence="2">
    <location>
        <position position="32"/>
    </location>
    <ligand>
        <name>substrate</name>
    </ligand>
</feature>
<dbReference type="FunFam" id="3.40.1180.10:FF:000001">
    <property type="entry name" value="(2E,6E)-farnesyl-diphosphate-specific ditrans,polycis-undecaprenyl-diphosphate synthase"/>
    <property type="match status" value="1"/>
</dbReference>
<dbReference type="HAMAP" id="MF_01139">
    <property type="entry name" value="ISPT"/>
    <property type="match status" value="1"/>
</dbReference>
<feature type="binding site" evidence="2">
    <location>
        <begin position="201"/>
        <end position="203"/>
    </location>
    <ligand>
        <name>substrate</name>
    </ligand>
</feature>
<dbReference type="EMBL" id="FWEV01000001">
    <property type="protein sequence ID" value="SLM27367.1"/>
    <property type="molecule type" value="Genomic_DNA"/>
</dbReference>
<keyword evidence="1 2" id="KW-0808">Transferase</keyword>
<proteinExistence type="inferred from homology"/>
<sequence length="257" mass="29507">MKSDPDKCLYYDIDPARIPRHVAIIMDGNGRWAKQRFKNRVTGHEKGSETVRAIVEISRQLGIQVLTLYAFSTENWGRPGSEVSALMSLLKKFIKSERLSLHEKGIRLGIIGQKHRLPRDVQNELDITMDYTSGNRDMLLNLALSYGGREEITRAVRSIARDVMEGKILWDDISEELISAHLYTANQPEPDMIIRTSGEMRLSNFLLWQAGYAEIFFTKTLWPDFTEQEFASMVKEYQDRDRRFGKVVCSSNDGSPQ</sequence>
<feature type="binding site" evidence="2">
    <location>
        <position position="76"/>
    </location>
    <ligand>
        <name>substrate</name>
    </ligand>
</feature>
<dbReference type="SUPFAM" id="SSF64005">
    <property type="entry name" value="Undecaprenyl diphosphate synthase"/>
    <property type="match status" value="1"/>
</dbReference>
<evidence type="ECO:0000313" key="3">
    <source>
        <dbReference type="EMBL" id="SLM27367.1"/>
    </source>
</evidence>
<dbReference type="InterPro" id="IPR036424">
    <property type="entry name" value="UPP_synth-like_sf"/>
</dbReference>
<dbReference type="Pfam" id="PF01255">
    <property type="entry name" value="Prenyltransf"/>
    <property type="match status" value="1"/>
</dbReference>
<dbReference type="PANTHER" id="PTHR10291">
    <property type="entry name" value="DEHYDRODOLICHYL DIPHOSPHATE SYNTHASE FAMILY MEMBER"/>
    <property type="match status" value="1"/>
</dbReference>
<dbReference type="GO" id="GO:0045547">
    <property type="term" value="F:ditrans,polycis-polyprenyl diphosphate synthase [(2E,6E)-farnesyl diphosphate specific] activity"/>
    <property type="evidence" value="ECO:0007669"/>
    <property type="project" value="TreeGrafter"/>
</dbReference>
<dbReference type="OrthoDB" id="4191603at2"/>
<dbReference type="EC" id="2.5.1.-" evidence="2"/>
<feature type="binding site" evidence="2">
    <location>
        <position position="44"/>
    </location>
    <ligand>
        <name>substrate</name>
    </ligand>
</feature>
<comment type="similarity">
    <text evidence="2">Belongs to the UPP synthase family.</text>
</comment>
<dbReference type="NCBIfam" id="NF011405">
    <property type="entry name" value="PRK14830.1"/>
    <property type="match status" value="1"/>
</dbReference>
<gene>
    <name evidence="3" type="primary">ispU</name>
    <name evidence="3" type="ORF">MTBBW1_10026</name>
</gene>
<feature type="binding site" evidence="2">
    <location>
        <position position="195"/>
    </location>
    <ligand>
        <name>substrate</name>
    </ligand>
</feature>
<dbReference type="PROSITE" id="PS01066">
    <property type="entry name" value="UPP_SYNTHASE"/>
    <property type="match status" value="1"/>
</dbReference>
<dbReference type="STRING" id="1246637.MTBBW1_10026"/>
<keyword evidence="2" id="KW-0460">Magnesium</keyword>
<dbReference type="Gene3D" id="3.40.1180.10">
    <property type="entry name" value="Decaprenyl diphosphate synthase-like"/>
    <property type="match status" value="1"/>
</dbReference>
<organism evidence="3 4">
    <name type="scientific">Desulfamplus magnetovallimortis</name>
    <dbReference type="NCBI Taxonomy" id="1246637"/>
    <lineage>
        <taxon>Bacteria</taxon>
        <taxon>Pseudomonadati</taxon>
        <taxon>Thermodesulfobacteriota</taxon>
        <taxon>Desulfobacteria</taxon>
        <taxon>Desulfobacterales</taxon>
        <taxon>Desulfobacteraceae</taxon>
        <taxon>Desulfamplus</taxon>
    </lineage>
</organism>
<name>A0A1W1H4H9_9BACT</name>
<feature type="active site" evidence="2">
    <location>
        <position position="27"/>
    </location>
</feature>